<accession>A0ABW7YM12</accession>
<dbReference type="SMART" id="SM00855">
    <property type="entry name" value="PGAM"/>
    <property type="match status" value="1"/>
</dbReference>
<dbReference type="SUPFAM" id="SSF53254">
    <property type="entry name" value="Phosphoglycerate mutase-like"/>
    <property type="match status" value="1"/>
</dbReference>
<organism evidence="5 6">
    <name type="scientific">Nonomuraea typhae</name>
    <dbReference type="NCBI Taxonomy" id="2603600"/>
    <lineage>
        <taxon>Bacteria</taxon>
        <taxon>Bacillati</taxon>
        <taxon>Actinomycetota</taxon>
        <taxon>Actinomycetes</taxon>
        <taxon>Streptosporangiales</taxon>
        <taxon>Streptosporangiaceae</taxon>
        <taxon>Nonomuraea</taxon>
    </lineage>
</organism>
<dbReference type="InterPro" id="IPR029033">
    <property type="entry name" value="His_PPase_superfam"/>
</dbReference>
<sequence length="225" mass="24586">MCGPTRIIAVRHGQSEANLAHELSGGRPLVYDRGDHEVALTDLGRRQAAAVGRTLAGLAAAEAPEVVWCSPYPRARETWAVAQRAWGVTGLPLTVDERLRDREMGALARYNRAAVVERFPEEVTRFLAAGEYSYRPDGGESFGDVVVRLRAFLADLREAADGRRVLIVAHDAVVLLLRHVFAGTPDAALAEIHRFTPILNASLSTWRAVGGRMEVQAFNDVTHLA</sequence>
<reference evidence="5 6" key="1">
    <citation type="submission" date="2024-10" db="EMBL/GenBank/DDBJ databases">
        <title>The Natural Products Discovery Center: Release of the First 8490 Sequenced Strains for Exploring Actinobacteria Biosynthetic Diversity.</title>
        <authorList>
            <person name="Kalkreuter E."/>
            <person name="Kautsar S.A."/>
            <person name="Yang D."/>
            <person name="Bader C.D."/>
            <person name="Teijaro C.N."/>
            <person name="Fluegel L."/>
            <person name="Davis C.M."/>
            <person name="Simpson J.R."/>
            <person name="Lauterbach L."/>
            <person name="Steele A.D."/>
            <person name="Gui C."/>
            <person name="Meng S."/>
            <person name="Li G."/>
            <person name="Viehrig K."/>
            <person name="Ye F."/>
            <person name="Su P."/>
            <person name="Kiefer A.F."/>
            <person name="Nichols A."/>
            <person name="Cepeda A.J."/>
            <person name="Yan W."/>
            <person name="Fan B."/>
            <person name="Jiang Y."/>
            <person name="Adhikari A."/>
            <person name="Zheng C.-J."/>
            <person name="Schuster L."/>
            <person name="Cowan T.M."/>
            <person name="Smanski M.J."/>
            <person name="Chevrette M.G."/>
            <person name="De Carvalho L.P.S."/>
            <person name="Shen B."/>
        </authorList>
    </citation>
    <scope>NUCLEOTIDE SEQUENCE [LARGE SCALE GENOMIC DNA]</scope>
    <source>
        <strain evidence="5 6">NPDC050545</strain>
    </source>
</reference>
<gene>
    <name evidence="5" type="ORF">ACIBG2_03160</name>
</gene>
<evidence type="ECO:0000256" key="2">
    <source>
        <dbReference type="ARBA" id="ARBA00012028"/>
    </source>
</evidence>
<keyword evidence="4" id="KW-0413">Isomerase</keyword>
<comment type="similarity">
    <text evidence="1">Belongs to the phosphoglycerate mutase family. BPG-dependent PGAM subfamily.</text>
</comment>
<name>A0ABW7YM12_9ACTN</name>
<evidence type="ECO:0000313" key="6">
    <source>
        <dbReference type="Proteomes" id="UP001612741"/>
    </source>
</evidence>
<dbReference type="EMBL" id="JBITGY010000001">
    <property type="protein sequence ID" value="MFI6496353.1"/>
    <property type="molecule type" value="Genomic_DNA"/>
</dbReference>
<dbReference type="CDD" id="cd07067">
    <property type="entry name" value="HP_PGM_like"/>
    <property type="match status" value="1"/>
</dbReference>
<protein>
    <recommendedName>
        <fullName evidence="2">phosphoglycerate mutase (2,3-diphosphoglycerate-dependent)</fullName>
        <ecNumber evidence="2">5.4.2.11</ecNumber>
    </recommendedName>
</protein>
<dbReference type="RefSeq" id="WP_397078419.1">
    <property type="nucleotide sequence ID" value="NZ_JBITGY010000001.1"/>
</dbReference>
<dbReference type="PANTHER" id="PTHR11931">
    <property type="entry name" value="PHOSPHOGLYCERATE MUTASE"/>
    <property type="match status" value="1"/>
</dbReference>
<dbReference type="Gene3D" id="3.40.50.1240">
    <property type="entry name" value="Phosphoglycerate mutase-like"/>
    <property type="match status" value="1"/>
</dbReference>
<dbReference type="InterPro" id="IPR013078">
    <property type="entry name" value="His_Pase_superF_clade-1"/>
</dbReference>
<proteinExistence type="inferred from homology"/>
<evidence type="ECO:0000256" key="1">
    <source>
        <dbReference type="ARBA" id="ARBA00006717"/>
    </source>
</evidence>
<dbReference type="Pfam" id="PF00300">
    <property type="entry name" value="His_Phos_1"/>
    <property type="match status" value="1"/>
</dbReference>
<keyword evidence="3" id="KW-0324">Glycolysis</keyword>
<evidence type="ECO:0000256" key="3">
    <source>
        <dbReference type="ARBA" id="ARBA00023152"/>
    </source>
</evidence>
<dbReference type="Proteomes" id="UP001612741">
    <property type="component" value="Unassembled WGS sequence"/>
</dbReference>
<dbReference type="PIRSF" id="PIRSF000709">
    <property type="entry name" value="6PFK_2-Ptase"/>
    <property type="match status" value="1"/>
</dbReference>
<keyword evidence="6" id="KW-1185">Reference proteome</keyword>
<dbReference type="InterPro" id="IPR005952">
    <property type="entry name" value="Phosphogly_mut1"/>
</dbReference>
<dbReference type="EC" id="5.4.2.11" evidence="2"/>
<evidence type="ECO:0000313" key="5">
    <source>
        <dbReference type="EMBL" id="MFI6496353.1"/>
    </source>
</evidence>
<evidence type="ECO:0000256" key="4">
    <source>
        <dbReference type="ARBA" id="ARBA00023235"/>
    </source>
</evidence>
<comment type="caution">
    <text evidence="5">The sequence shown here is derived from an EMBL/GenBank/DDBJ whole genome shotgun (WGS) entry which is preliminary data.</text>
</comment>